<dbReference type="RefSeq" id="XP_021859469.1">
    <property type="nucleotide sequence ID" value="XM_022003777.2"/>
</dbReference>
<name>A0A9R0J1G8_SPIOL</name>
<dbReference type="OrthoDB" id="2498029at2759"/>
<accession>A0A9R0J1G8</accession>
<dbReference type="InterPro" id="IPR000073">
    <property type="entry name" value="AB_hydrolase_1"/>
</dbReference>
<feature type="domain" description="Serine aminopeptidase S33" evidence="1">
    <location>
        <begin position="153"/>
        <end position="395"/>
    </location>
</feature>
<dbReference type="SUPFAM" id="SSF53474">
    <property type="entry name" value="alpha/beta-Hydrolases"/>
    <property type="match status" value="1"/>
</dbReference>
<dbReference type="PANTHER" id="PTHR11614">
    <property type="entry name" value="PHOSPHOLIPASE-RELATED"/>
    <property type="match status" value="1"/>
</dbReference>
<dbReference type="KEGG" id="soe:110798588"/>
<protein>
    <submittedName>
        <fullName evidence="3">Caffeoylshikimate esterase</fullName>
    </submittedName>
</protein>
<sequence length="416" mass="46637">MQCANQQVSPFELIFHQPNNMKLSLSSTLRPSPSPFCTNCITSKHSLPVIKCQQQSTPQKSSWSNLKAAMGKKIRKKGLEDLSDELYEFSSVNLDHAPARRQVRSAFIDFHQQLDHVLFKLAPPGIRTEEWYELNSKGLEIFCKSWLPKAGEQIKGVVCFCHGYGDTCTFLFEGIARRIAGSGYAVYAVDHPGFGLSDGLHGYISNFDNLVDNVIEQYAKIKARPELQGLPRFIFGQSMGGAVALKTHLKEPDQWDGMILAAPMCRVAEEVMPPALMLKVANCLSNFIPEVKFLPTQDLAELAFRNLKYRKLAYYNMISYSGRVRLKTAMEILKVTSEIESNVDKVCSPLLVIHGAGDMVTDPNVSKFLYEKASSKDKTLKLYEGGYHSILEGEPDDTIFAVFDDIIKWLDARCST</sequence>
<dbReference type="InterPro" id="IPR029058">
    <property type="entry name" value="AB_hydrolase_fold"/>
</dbReference>
<reference evidence="2" key="1">
    <citation type="journal article" date="2021" name="Nat. Commun.">
        <title>Genomic analyses provide insights into spinach domestication and the genetic basis of agronomic traits.</title>
        <authorList>
            <person name="Cai X."/>
            <person name="Sun X."/>
            <person name="Xu C."/>
            <person name="Sun H."/>
            <person name="Wang X."/>
            <person name="Ge C."/>
            <person name="Zhang Z."/>
            <person name="Wang Q."/>
            <person name="Fei Z."/>
            <person name="Jiao C."/>
            <person name="Wang Q."/>
        </authorList>
    </citation>
    <scope>NUCLEOTIDE SEQUENCE [LARGE SCALE GENOMIC DNA]</scope>
    <source>
        <strain evidence="2">cv. Varoflay</strain>
    </source>
</reference>
<proteinExistence type="predicted"/>
<dbReference type="AlphaFoldDB" id="A0A9R0J1G8"/>
<evidence type="ECO:0000313" key="3">
    <source>
        <dbReference type="RefSeq" id="XP_021859469.1"/>
    </source>
</evidence>
<dbReference type="GeneID" id="110798588"/>
<gene>
    <name evidence="3" type="primary">LOC110798588</name>
</gene>
<dbReference type="GO" id="GO:0016298">
    <property type="term" value="F:lipase activity"/>
    <property type="evidence" value="ECO:0000318"/>
    <property type="project" value="GO_Central"/>
</dbReference>
<dbReference type="GO" id="GO:0016020">
    <property type="term" value="C:membrane"/>
    <property type="evidence" value="ECO:0000318"/>
    <property type="project" value="GO_Central"/>
</dbReference>
<reference evidence="3" key="2">
    <citation type="submission" date="2025-08" db="UniProtKB">
        <authorList>
            <consortium name="RefSeq"/>
        </authorList>
    </citation>
    <scope>IDENTIFICATION</scope>
    <source>
        <tissue evidence="3">Leaf</tissue>
    </source>
</reference>
<dbReference type="Gene3D" id="3.40.50.1820">
    <property type="entry name" value="alpha/beta hydrolase"/>
    <property type="match status" value="1"/>
</dbReference>
<evidence type="ECO:0000313" key="2">
    <source>
        <dbReference type="Proteomes" id="UP000813463"/>
    </source>
</evidence>
<dbReference type="InterPro" id="IPR051044">
    <property type="entry name" value="MAG_DAG_Lipase"/>
</dbReference>
<organism evidence="2 3">
    <name type="scientific">Spinacia oleracea</name>
    <name type="common">Spinach</name>
    <dbReference type="NCBI Taxonomy" id="3562"/>
    <lineage>
        <taxon>Eukaryota</taxon>
        <taxon>Viridiplantae</taxon>
        <taxon>Streptophyta</taxon>
        <taxon>Embryophyta</taxon>
        <taxon>Tracheophyta</taxon>
        <taxon>Spermatophyta</taxon>
        <taxon>Magnoliopsida</taxon>
        <taxon>eudicotyledons</taxon>
        <taxon>Gunneridae</taxon>
        <taxon>Pentapetalae</taxon>
        <taxon>Caryophyllales</taxon>
        <taxon>Chenopodiaceae</taxon>
        <taxon>Chenopodioideae</taxon>
        <taxon>Anserineae</taxon>
        <taxon>Spinacia</taxon>
    </lineage>
</organism>
<dbReference type="Proteomes" id="UP000813463">
    <property type="component" value="Chromosome 3"/>
</dbReference>
<dbReference type="PRINTS" id="PR00111">
    <property type="entry name" value="ABHYDROLASE"/>
</dbReference>
<dbReference type="Pfam" id="PF12146">
    <property type="entry name" value="Hydrolase_4"/>
    <property type="match status" value="1"/>
</dbReference>
<dbReference type="InterPro" id="IPR022742">
    <property type="entry name" value="Hydrolase_4"/>
</dbReference>
<dbReference type="FunFam" id="3.40.50.1820:FF:000054">
    <property type="entry name" value="Alpha/beta-Hydrolases superfamily protein"/>
    <property type="match status" value="1"/>
</dbReference>
<keyword evidence="2" id="KW-1185">Reference proteome</keyword>
<evidence type="ECO:0000259" key="1">
    <source>
        <dbReference type="Pfam" id="PF12146"/>
    </source>
</evidence>